<name>A0A645AP02_9ZZZZ</name>
<proteinExistence type="predicted"/>
<dbReference type="EMBL" id="VSSQ01015056">
    <property type="protein sequence ID" value="MPM54982.1"/>
    <property type="molecule type" value="Genomic_DNA"/>
</dbReference>
<organism evidence="1">
    <name type="scientific">bioreactor metagenome</name>
    <dbReference type="NCBI Taxonomy" id="1076179"/>
    <lineage>
        <taxon>unclassified sequences</taxon>
        <taxon>metagenomes</taxon>
        <taxon>ecological metagenomes</taxon>
    </lineage>
</organism>
<gene>
    <name evidence="1" type="ORF">SDC9_101765</name>
</gene>
<accession>A0A645AP02</accession>
<evidence type="ECO:0000313" key="1">
    <source>
        <dbReference type="EMBL" id="MPM54982.1"/>
    </source>
</evidence>
<sequence length="243" mass="26450">MESGGLRQQLSAVKEQEVEDNLAFYYSKAQLCQTGQDLFFDHARHTGLLGALTSRGVTVRISGEGAIFSGHFFEALTGAHIGIALHEPLQRGFALSTLHGFLHGQQQFGDHMPVDAAQPFKGKKRAGAAGKLLVVEGGFKERLNGSAFLFHQSTKTSILLEGGQRSRHISAVAEITRKMVVTQFIAYQEAGIAGFLQCVHQRKTTDLCGRNPVTLYKPLERTIRVEDVTMLISAEEGAGAHGF</sequence>
<dbReference type="AlphaFoldDB" id="A0A645AP02"/>
<reference evidence="1" key="1">
    <citation type="submission" date="2019-08" db="EMBL/GenBank/DDBJ databases">
        <authorList>
            <person name="Kucharzyk K."/>
            <person name="Murdoch R.W."/>
            <person name="Higgins S."/>
            <person name="Loffler F."/>
        </authorList>
    </citation>
    <scope>NUCLEOTIDE SEQUENCE</scope>
</reference>
<protein>
    <submittedName>
        <fullName evidence="1">Uncharacterized protein</fullName>
    </submittedName>
</protein>
<comment type="caution">
    <text evidence="1">The sequence shown here is derived from an EMBL/GenBank/DDBJ whole genome shotgun (WGS) entry which is preliminary data.</text>
</comment>